<dbReference type="SUPFAM" id="SSF54106">
    <property type="entry name" value="LysM domain"/>
    <property type="match status" value="1"/>
</dbReference>
<protein>
    <submittedName>
        <fullName evidence="2">LysM domain/BON superfamily protein</fullName>
    </submittedName>
</protein>
<accession>A0A377G7G4</accession>
<dbReference type="RefSeq" id="WP_010652785.1">
    <property type="nucleotide sequence ID" value="NZ_JAPHOO010000002.1"/>
</dbReference>
<proteinExistence type="predicted"/>
<dbReference type="PANTHER" id="PTHR34700:SF4">
    <property type="entry name" value="PHAGE-LIKE ELEMENT PBSX PROTEIN XKDP"/>
    <property type="match status" value="1"/>
</dbReference>
<organism evidence="2 3">
    <name type="scientific">Fluoribacter dumoffii</name>
    <dbReference type="NCBI Taxonomy" id="463"/>
    <lineage>
        <taxon>Bacteria</taxon>
        <taxon>Pseudomonadati</taxon>
        <taxon>Pseudomonadota</taxon>
        <taxon>Gammaproteobacteria</taxon>
        <taxon>Legionellales</taxon>
        <taxon>Legionellaceae</taxon>
        <taxon>Fluoribacter</taxon>
    </lineage>
</organism>
<dbReference type="Proteomes" id="UP000254554">
    <property type="component" value="Unassembled WGS sequence"/>
</dbReference>
<keyword evidence="3" id="KW-1185">Reference proteome</keyword>
<dbReference type="InterPro" id="IPR018392">
    <property type="entry name" value="LysM"/>
</dbReference>
<dbReference type="CDD" id="cd00118">
    <property type="entry name" value="LysM"/>
    <property type="match status" value="1"/>
</dbReference>
<sequence length="345" mass="38338">MRFILFLIFLFFSACNYALSLRSDAPERYVVQSGDTLWSISSHYLHNPWEWKKLWHVNPKIKNPKRLYPGAVLVLSYYKNKPYLRVLSNGTVKLSPNARPMPLEEAVLPVPLSEIKPFLNESLILDQDILSKAPYIVALIGEHMIGGQGDEAYVRGLHPSRDLPTGGIPAYSIFRGGKNYEHPITKELLGYRADLVGYAELVAGGEPATILLTNINEGVKVQDSVLINNSPEFKLYFEPKAPQFFVKGFIIDMPDGMPNGNVQEAAGGVVVISLGGRDGLEAGDVLGIYRDSGTVSDPKNKLYPIQLPPERIGEVMVFRVFTKASFALVVRSTRAVYLNNFVTNP</sequence>
<evidence type="ECO:0000259" key="1">
    <source>
        <dbReference type="PROSITE" id="PS51782"/>
    </source>
</evidence>
<dbReference type="Pfam" id="PF01476">
    <property type="entry name" value="LysM"/>
    <property type="match status" value="1"/>
</dbReference>
<dbReference type="PROSITE" id="PS51782">
    <property type="entry name" value="LYSM"/>
    <property type="match status" value="1"/>
</dbReference>
<evidence type="ECO:0000313" key="3">
    <source>
        <dbReference type="Proteomes" id="UP000254554"/>
    </source>
</evidence>
<reference evidence="2 3" key="1">
    <citation type="submission" date="2018-06" db="EMBL/GenBank/DDBJ databases">
        <authorList>
            <consortium name="Pathogen Informatics"/>
            <person name="Doyle S."/>
        </authorList>
    </citation>
    <scope>NUCLEOTIDE SEQUENCE [LARGE SCALE GENOMIC DNA]</scope>
    <source>
        <strain evidence="2 3">NCTC11370</strain>
    </source>
</reference>
<name>A0A377G7G4_9GAMM</name>
<dbReference type="STRING" id="1094715.GCA_000236165_01784"/>
<dbReference type="SMART" id="SM00257">
    <property type="entry name" value="LysM"/>
    <property type="match status" value="1"/>
</dbReference>
<dbReference type="Gene3D" id="3.10.350.10">
    <property type="entry name" value="LysM domain"/>
    <property type="match status" value="1"/>
</dbReference>
<dbReference type="PANTHER" id="PTHR34700">
    <property type="entry name" value="POTASSIUM BINDING PROTEIN KBP"/>
    <property type="match status" value="1"/>
</dbReference>
<dbReference type="GeneID" id="93292735"/>
<dbReference type="PROSITE" id="PS51257">
    <property type="entry name" value="PROKAR_LIPOPROTEIN"/>
    <property type="match status" value="1"/>
</dbReference>
<dbReference type="InterPro" id="IPR036779">
    <property type="entry name" value="LysM_dom_sf"/>
</dbReference>
<dbReference type="InterPro" id="IPR052196">
    <property type="entry name" value="Bact_Kbp"/>
</dbReference>
<evidence type="ECO:0000313" key="2">
    <source>
        <dbReference type="EMBL" id="STO20579.1"/>
    </source>
</evidence>
<dbReference type="EMBL" id="UGGT01000001">
    <property type="protein sequence ID" value="STO20579.1"/>
    <property type="molecule type" value="Genomic_DNA"/>
</dbReference>
<feature type="domain" description="LysM" evidence="1">
    <location>
        <begin position="27"/>
        <end position="75"/>
    </location>
</feature>
<dbReference type="OrthoDB" id="9765158at2"/>
<dbReference type="AlphaFoldDB" id="A0A377G7G4"/>
<gene>
    <name evidence="2" type="ORF">NCTC11370_00637</name>
</gene>